<dbReference type="GO" id="GO:0000049">
    <property type="term" value="F:tRNA binding"/>
    <property type="evidence" value="ECO:0007669"/>
    <property type="project" value="InterPro"/>
</dbReference>
<dbReference type="GO" id="GO:0016779">
    <property type="term" value="F:nucleotidyltransferase activity"/>
    <property type="evidence" value="ECO:0007669"/>
    <property type="project" value="UniProtKB-UniRule"/>
</dbReference>
<sequence length="378" mass="42209">MDSCVDCKREPACLATRKRHLCRECFIKFIHTKARKRMDKYKDGPKDKTPTLILPLSFGVSSLSLLHLLDDQLAHQRGNEYKRVPYKLHVLSVKSPTLDAPEGSETTRLGLLRSAFPEHTFTEIPFHSIFRYDKNVAEFMLQHSTGSEINDASISDEDRLEAFRSSLSTMTSRADFDGVLLRKLVVAFANSEGCDGVLWGDSDTRLAAKTLAGVANGRGTALPWEVCDGPTPWGVHFTFPVRDIFKSELVQYASARFPDLLSKTGSKEPKIFNEQATKNISISELMTQYVEQQGEKYPGVMANIVRTIDKLQPSRLHSGLQCVYCGVPLESAQMDPATLSILEERDLTSDKDVTSKPTCYGCARTFLDFKLPTPSSKS</sequence>
<dbReference type="GO" id="GO:0016783">
    <property type="term" value="F:sulfurtransferase activity"/>
    <property type="evidence" value="ECO:0007669"/>
    <property type="project" value="TreeGrafter"/>
</dbReference>
<dbReference type="GO" id="GO:0032447">
    <property type="term" value="P:protein urmylation"/>
    <property type="evidence" value="ECO:0007669"/>
    <property type="project" value="UniProtKB-UniRule"/>
</dbReference>
<dbReference type="UniPathway" id="UPA00988"/>
<comment type="similarity">
    <text evidence="3">Belongs to the CTU2/NCS2 family.</text>
</comment>
<dbReference type="GO" id="GO:0005829">
    <property type="term" value="C:cytosol"/>
    <property type="evidence" value="ECO:0007669"/>
    <property type="project" value="TreeGrafter"/>
</dbReference>
<dbReference type="InterPro" id="IPR014729">
    <property type="entry name" value="Rossmann-like_a/b/a_fold"/>
</dbReference>
<proteinExistence type="inferred from homology"/>
<dbReference type="EMBL" id="DS995762">
    <property type="protein sequence ID" value="EGE07613.1"/>
    <property type="molecule type" value="Genomic_DNA"/>
</dbReference>
<keyword evidence="2 3" id="KW-0819">tRNA processing</keyword>
<name>F2Q0B3_TRIEC</name>
<dbReference type="OrthoDB" id="25129at2759"/>
<dbReference type="PANTHER" id="PTHR20882">
    <property type="entry name" value="CYTOPLASMIC TRNA 2-THIOLATION PROTEIN 2"/>
    <property type="match status" value="1"/>
</dbReference>
<keyword evidence="1 3" id="KW-0963">Cytoplasm</keyword>
<dbReference type="SUPFAM" id="SSF52402">
    <property type="entry name" value="Adenine nucleotide alpha hydrolases-like"/>
    <property type="match status" value="1"/>
</dbReference>
<dbReference type="VEuPathDB" id="FungiDB:TEQG_06527"/>
<dbReference type="PANTHER" id="PTHR20882:SF14">
    <property type="entry name" value="CYTOPLASMIC TRNA 2-THIOLATION PROTEIN 2"/>
    <property type="match status" value="1"/>
</dbReference>
<accession>F2Q0B3</accession>
<dbReference type="HAMAP" id="MF_03054">
    <property type="entry name" value="CTU2"/>
    <property type="match status" value="1"/>
</dbReference>
<dbReference type="Proteomes" id="UP000009169">
    <property type="component" value="Unassembled WGS sequence"/>
</dbReference>
<dbReference type="InterPro" id="IPR019407">
    <property type="entry name" value="CTU2"/>
</dbReference>
<evidence type="ECO:0000256" key="2">
    <source>
        <dbReference type="ARBA" id="ARBA00022694"/>
    </source>
</evidence>
<comment type="pathway">
    <text evidence="3">tRNA modification; 5-methoxycarbonylmethyl-2-thiouridine-tRNA biosynthesis.</text>
</comment>
<dbReference type="Pfam" id="PF10288">
    <property type="entry name" value="CTU2"/>
    <property type="match status" value="1"/>
</dbReference>
<evidence type="ECO:0000313" key="5">
    <source>
        <dbReference type="Proteomes" id="UP000009169"/>
    </source>
</evidence>
<comment type="function">
    <text evidence="3">Plays a central role in 2-thiolation of mcm(5)S(2)U at tRNA wobble positions of tRNA(Lys), tRNA(Glu) and tRNA(Gln). May act by forming a heterodimer with NCS6 that ligates sulfur from thiocarboxylated URM1 onto the uridine of tRNAs at wobble position. Prior mcm(5) tRNA modification by the elongator complex is required for 2-thiolation. May also be involved in protein urmylation.</text>
</comment>
<keyword evidence="5" id="KW-1185">Reference proteome</keyword>
<dbReference type="AlphaFoldDB" id="F2Q0B3"/>
<evidence type="ECO:0000313" key="4">
    <source>
        <dbReference type="EMBL" id="EGE07613.1"/>
    </source>
</evidence>
<protein>
    <recommendedName>
        <fullName evidence="3">Cytoplasmic tRNA 2-thiolation protein 2</fullName>
    </recommendedName>
</protein>
<dbReference type="GO" id="GO:0002143">
    <property type="term" value="P:tRNA wobble position uridine thiolation"/>
    <property type="evidence" value="ECO:0007669"/>
    <property type="project" value="TreeGrafter"/>
</dbReference>
<dbReference type="eggNOG" id="KOG2594">
    <property type="taxonomic scope" value="Eukaryota"/>
</dbReference>
<gene>
    <name evidence="3" type="primary">NCS2</name>
    <name evidence="3" type="synonym">CTU2</name>
    <name evidence="4" type="ORF">TEQG_06527</name>
</gene>
<organism evidence="4 5">
    <name type="scientific">Trichophyton equinum (strain ATCC MYA-4606 / CBS 127.97)</name>
    <name type="common">Horse ringworm fungus</name>
    <dbReference type="NCBI Taxonomy" id="559882"/>
    <lineage>
        <taxon>Eukaryota</taxon>
        <taxon>Fungi</taxon>
        <taxon>Dikarya</taxon>
        <taxon>Ascomycota</taxon>
        <taxon>Pezizomycotina</taxon>
        <taxon>Eurotiomycetes</taxon>
        <taxon>Eurotiomycetidae</taxon>
        <taxon>Onygenales</taxon>
        <taxon>Arthrodermataceae</taxon>
        <taxon>Trichophyton</taxon>
    </lineage>
</organism>
<reference evidence="5" key="1">
    <citation type="journal article" date="2012" name="MBio">
        <title>Comparative genome analysis of Trichophyton rubrum and related dermatophytes reveals candidate genes involved in infection.</title>
        <authorList>
            <person name="Martinez D.A."/>
            <person name="Oliver B.G."/>
            <person name="Graeser Y."/>
            <person name="Goldberg J.M."/>
            <person name="Li W."/>
            <person name="Martinez-Rossi N.M."/>
            <person name="Monod M."/>
            <person name="Shelest E."/>
            <person name="Barton R.C."/>
            <person name="Birch E."/>
            <person name="Brakhage A.A."/>
            <person name="Chen Z."/>
            <person name="Gurr S.J."/>
            <person name="Heiman D."/>
            <person name="Heitman J."/>
            <person name="Kosti I."/>
            <person name="Rossi A."/>
            <person name="Saif S."/>
            <person name="Samalova M."/>
            <person name="Saunders C.W."/>
            <person name="Shea T."/>
            <person name="Summerbell R.C."/>
            <person name="Xu J."/>
            <person name="Young S."/>
            <person name="Zeng Q."/>
            <person name="Birren B.W."/>
            <person name="Cuomo C.A."/>
            <person name="White T.C."/>
        </authorList>
    </citation>
    <scope>NUCLEOTIDE SEQUENCE [LARGE SCALE GENOMIC DNA]</scope>
    <source>
        <strain evidence="5">ATCC MYA-4606 / CBS 127.97</strain>
    </source>
</reference>
<dbReference type="Gene3D" id="3.40.50.620">
    <property type="entry name" value="HUPs"/>
    <property type="match status" value="1"/>
</dbReference>
<comment type="subcellular location">
    <subcellularLocation>
        <location evidence="3">Cytoplasm</location>
    </subcellularLocation>
</comment>
<dbReference type="HOGENOM" id="CLU_024534_3_0_1"/>
<evidence type="ECO:0000256" key="3">
    <source>
        <dbReference type="HAMAP-Rule" id="MF_03054"/>
    </source>
</evidence>
<evidence type="ECO:0000256" key="1">
    <source>
        <dbReference type="ARBA" id="ARBA00022490"/>
    </source>
</evidence>